<organism evidence="1 2">
    <name type="scientific">Ancylostoma ceylanicum</name>
    <dbReference type="NCBI Taxonomy" id="53326"/>
    <lineage>
        <taxon>Eukaryota</taxon>
        <taxon>Metazoa</taxon>
        <taxon>Ecdysozoa</taxon>
        <taxon>Nematoda</taxon>
        <taxon>Chromadorea</taxon>
        <taxon>Rhabditida</taxon>
        <taxon>Rhabditina</taxon>
        <taxon>Rhabditomorpha</taxon>
        <taxon>Strongyloidea</taxon>
        <taxon>Ancylostomatidae</taxon>
        <taxon>Ancylostomatinae</taxon>
        <taxon>Ancylostoma</taxon>
    </lineage>
</organism>
<reference evidence="2" key="1">
    <citation type="journal article" date="2015" name="Nat. Genet.">
        <title>The genome and transcriptome of the zoonotic hookworm Ancylostoma ceylanicum identify infection-specific gene families.</title>
        <authorList>
            <person name="Schwarz E.M."/>
            <person name="Hu Y."/>
            <person name="Antoshechkin I."/>
            <person name="Miller M.M."/>
            <person name="Sternberg P.W."/>
            <person name="Aroian R.V."/>
        </authorList>
    </citation>
    <scope>NUCLEOTIDE SEQUENCE</scope>
    <source>
        <strain evidence="2">HY135</strain>
    </source>
</reference>
<dbReference type="EMBL" id="JARK01000826">
    <property type="protein sequence ID" value="EYC34963.1"/>
    <property type="molecule type" value="Genomic_DNA"/>
</dbReference>
<evidence type="ECO:0000313" key="1">
    <source>
        <dbReference type="EMBL" id="EYC34963.1"/>
    </source>
</evidence>
<proteinExistence type="predicted"/>
<evidence type="ECO:0000313" key="2">
    <source>
        <dbReference type="Proteomes" id="UP000024635"/>
    </source>
</evidence>
<protein>
    <submittedName>
        <fullName evidence="1">Uncharacterized protein</fullName>
    </submittedName>
</protein>
<feature type="non-terminal residue" evidence="1">
    <location>
        <position position="1"/>
    </location>
</feature>
<dbReference type="Proteomes" id="UP000024635">
    <property type="component" value="Unassembled WGS sequence"/>
</dbReference>
<comment type="caution">
    <text evidence="1">The sequence shown here is derived from an EMBL/GenBank/DDBJ whole genome shotgun (WGS) entry which is preliminary data.</text>
</comment>
<gene>
    <name evidence="1" type="primary">Acey_s1227.g3772</name>
    <name evidence="1" type="ORF">Y032_1227g3772</name>
</gene>
<keyword evidence="2" id="KW-1185">Reference proteome</keyword>
<accession>A0A016W7H8</accession>
<name>A0A016W7H8_9BILA</name>
<sequence>LPEPLLHFHFEMLTKSLQLLSETTKVCNCYLRLCAPDETLDTLLCIFLLAVSFSTFSSNREQ</sequence>
<dbReference type="AlphaFoldDB" id="A0A016W7H8"/>